<organism evidence="1 2">
    <name type="scientific">Cryptolaemus montrouzieri</name>
    <dbReference type="NCBI Taxonomy" id="559131"/>
    <lineage>
        <taxon>Eukaryota</taxon>
        <taxon>Metazoa</taxon>
        <taxon>Ecdysozoa</taxon>
        <taxon>Arthropoda</taxon>
        <taxon>Hexapoda</taxon>
        <taxon>Insecta</taxon>
        <taxon>Pterygota</taxon>
        <taxon>Neoptera</taxon>
        <taxon>Endopterygota</taxon>
        <taxon>Coleoptera</taxon>
        <taxon>Polyphaga</taxon>
        <taxon>Cucujiformia</taxon>
        <taxon>Coccinelloidea</taxon>
        <taxon>Coccinellidae</taxon>
        <taxon>Scymninae</taxon>
        <taxon>Scymnini</taxon>
        <taxon>Cryptolaemus</taxon>
    </lineage>
</organism>
<dbReference type="Proteomes" id="UP001516400">
    <property type="component" value="Unassembled WGS sequence"/>
</dbReference>
<evidence type="ECO:0000313" key="2">
    <source>
        <dbReference type="Proteomes" id="UP001516400"/>
    </source>
</evidence>
<keyword evidence="2" id="KW-1185">Reference proteome</keyword>
<dbReference type="AlphaFoldDB" id="A0ABD2P1L0"/>
<comment type="caution">
    <text evidence="1">The sequence shown here is derived from an EMBL/GenBank/DDBJ whole genome shotgun (WGS) entry which is preliminary data.</text>
</comment>
<protein>
    <submittedName>
        <fullName evidence="1">Uncharacterized protein</fullName>
    </submittedName>
</protein>
<reference evidence="1 2" key="1">
    <citation type="journal article" date="2021" name="BMC Biol.">
        <title>Horizontally acquired antibacterial genes associated with adaptive radiation of ladybird beetles.</title>
        <authorList>
            <person name="Li H.S."/>
            <person name="Tang X.F."/>
            <person name="Huang Y.H."/>
            <person name="Xu Z.Y."/>
            <person name="Chen M.L."/>
            <person name="Du X.Y."/>
            <person name="Qiu B.Y."/>
            <person name="Chen P.T."/>
            <person name="Zhang W."/>
            <person name="Slipinski A."/>
            <person name="Escalona H.E."/>
            <person name="Waterhouse R.M."/>
            <person name="Zwick A."/>
            <person name="Pang H."/>
        </authorList>
    </citation>
    <scope>NUCLEOTIDE SEQUENCE [LARGE SCALE GENOMIC DNA]</scope>
    <source>
        <strain evidence="1">SYSU2018</strain>
    </source>
</reference>
<name>A0ABD2P1L0_9CUCU</name>
<accession>A0ABD2P1L0</accession>
<dbReference type="EMBL" id="JABFTP020000165">
    <property type="protein sequence ID" value="KAL3284618.1"/>
    <property type="molecule type" value="Genomic_DNA"/>
</dbReference>
<gene>
    <name evidence="1" type="ORF">HHI36_018772</name>
</gene>
<sequence>MPDMDKVFKELKEHFEKLITSIAEVIVGTVVEGEFHGFKQTSKNEFDLALQRLGRGASVMNLLQSGKNETAWNKVKSEYCSAVHKARVAANHALDEQVGKARAMIDEICEESTHEVDNLKSLLK</sequence>
<proteinExistence type="predicted"/>
<evidence type="ECO:0000313" key="1">
    <source>
        <dbReference type="EMBL" id="KAL3284618.1"/>
    </source>
</evidence>